<keyword evidence="2" id="KW-1185">Reference proteome</keyword>
<dbReference type="InterPro" id="IPR052883">
    <property type="entry name" value="Hisactophilin"/>
</dbReference>
<dbReference type="Proteomes" id="UP000005239">
    <property type="component" value="Unassembled WGS sequence"/>
</dbReference>
<dbReference type="EnsemblMetazoa" id="PPA08345.1">
    <property type="protein sequence ID" value="PPA08345.1"/>
    <property type="gene ID" value="WBGene00097899"/>
</dbReference>
<name>A0A2A6C534_PRIPA</name>
<dbReference type="PANTHER" id="PTHR33351:SF1">
    <property type="entry name" value="IG-LIKE DOMAIN-CONTAINING PROTEIN-RELATED"/>
    <property type="match status" value="1"/>
</dbReference>
<accession>A0A2A6C534</accession>
<dbReference type="InterPro" id="IPR008999">
    <property type="entry name" value="Actin-crosslinking"/>
</dbReference>
<sequence>MLLSISLVAFLSCTVHGRITFTKSEVLDNVDLKGTNTAKFRCAAGCRVYSPTKNANIVIVDSAGKEGAFSKSLTDLSTLQMGQSYELPPINGGYQLLNRGMADPAFLFYAVEKGAANYATGVVYVDAATTTTISAKTDSIVTVLSSSGAVHLSGWQGDFSTALPTVHTAPFDSIASCRAVYTASSPSTIANTAFPVYSPIATINFKKTGDGSVVVTGDYSSTASTVSGSSTVYSSLGYVGCNSVGDSLYTLLPRVFGIDSMTYLNDNGGLIVAVNGDYNIAQEAYAVQININGQESKLYGKNTISKTYDAVTNMKVIVSWTYHDGSTDRFALQIDVTAKGPVGPVIVPTKGPNTPAGSQTTPKVQVTTSPAHLIEMFTSVFAVVLFFLARSSDARAVGAGPWKQNSQGTYLTENPDGRAYVKGWKEQAPHENQYWVIEQINDNEVALKGKDTFVGHGWWDKAALADVADEWEMLTPVKNAGGSWSFKSRWGKWLSAHRQDDMVNFMPENKGSPDGCECVTTKEWKKQRPSEYQYWTIEQINDYEIALRGKDKYVSHDLNGKASLADTVGAAEVLTPVKNIGGSWSFKSRWGKWLSDYRPNNFLYFMPENKGCEHWWLESWSCAQPPGPRLPYPTVLYRPRVCRAPLMLELLGPTGGKWTLKAHDGQYLTEHPGHDGLRTQTWSRQPGAYWNIEQINDYEIALRENKGRYVSNGSMGWAAAVWEANDWEMLTPVKNGDGTWSFQARDGKWLSAKSQSGGVHFMPANLRCERWILEPCCWKVTCMTGLAPPSSTVRNRTLPYPHPSRTPRATGRL</sequence>
<evidence type="ECO:0000313" key="2">
    <source>
        <dbReference type="Proteomes" id="UP000005239"/>
    </source>
</evidence>
<accession>A0A8R1U9Z7</accession>
<reference evidence="1" key="2">
    <citation type="submission" date="2022-06" db="UniProtKB">
        <authorList>
            <consortium name="EnsemblMetazoa"/>
        </authorList>
    </citation>
    <scope>IDENTIFICATION</scope>
    <source>
        <strain evidence="1">PS312</strain>
    </source>
</reference>
<organism evidence="1 2">
    <name type="scientific">Pristionchus pacificus</name>
    <name type="common">Parasitic nematode worm</name>
    <dbReference type="NCBI Taxonomy" id="54126"/>
    <lineage>
        <taxon>Eukaryota</taxon>
        <taxon>Metazoa</taxon>
        <taxon>Ecdysozoa</taxon>
        <taxon>Nematoda</taxon>
        <taxon>Chromadorea</taxon>
        <taxon>Rhabditida</taxon>
        <taxon>Rhabditina</taxon>
        <taxon>Diplogasteromorpha</taxon>
        <taxon>Diplogasteroidea</taxon>
        <taxon>Neodiplogasteridae</taxon>
        <taxon>Pristionchus</taxon>
    </lineage>
</organism>
<dbReference type="SUPFAM" id="SSF50405">
    <property type="entry name" value="Actin-crosslinking proteins"/>
    <property type="match status" value="2"/>
</dbReference>
<dbReference type="GO" id="GO:0030041">
    <property type="term" value="P:actin filament polymerization"/>
    <property type="evidence" value="ECO:0000318"/>
    <property type="project" value="GO_Central"/>
</dbReference>
<dbReference type="GO" id="GO:0015629">
    <property type="term" value="C:actin cytoskeleton"/>
    <property type="evidence" value="ECO:0000318"/>
    <property type="project" value="GO_Central"/>
</dbReference>
<evidence type="ECO:0000313" key="1">
    <source>
        <dbReference type="EnsemblMetazoa" id="PPA08345.1"/>
    </source>
</evidence>
<dbReference type="Gene3D" id="2.80.10.50">
    <property type="match status" value="3"/>
</dbReference>
<dbReference type="CDD" id="cd00257">
    <property type="entry name" value="beta-trefoil_FSCN-like"/>
    <property type="match status" value="3"/>
</dbReference>
<proteinExistence type="predicted"/>
<gene>
    <name evidence="1" type="primary">WBGene00097899</name>
</gene>
<reference evidence="2" key="1">
    <citation type="journal article" date="2008" name="Nat. Genet.">
        <title>The Pristionchus pacificus genome provides a unique perspective on nematode lifestyle and parasitism.</title>
        <authorList>
            <person name="Dieterich C."/>
            <person name="Clifton S.W."/>
            <person name="Schuster L.N."/>
            <person name="Chinwalla A."/>
            <person name="Delehaunty K."/>
            <person name="Dinkelacker I."/>
            <person name="Fulton L."/>
            <person name="Fulton R."/>
            <person name="Godfrey J."/>
            <person name="Minx P."/>
            <person name="Mitreva M."/>
            <person name="Roeseler W."/>
            <person name="Tian H."/>
            <person name="Witte H."/>
            <person name="Yang S.P."/>
            <person name="Wilson R.K."/>
            <person name="Sommer R.J."/>
        </authorList>
    </citation>
    <scope>NUCLEOTIDE SEQUENCE [LARGE SCALE GENOMIC DNA]</scope>
    <source>
        <strain evidence="2">PS312</strain>
    </source>
</reference>
<dbReference type="GO" id="GO:0051015">
    <property type="term" value="F:actin filament binding"/>
    <property type="evidence" value="ECO:0000318"/>
    <property type="project" value="GO_Central"/>
</dbReference>
<dbReference type="PANTHER" id="PTHR33351">
    <property type="entry name" value="HISACTOPHILIN-1-RELATED"/>
    <property type="match status" value="1"/>
</dbReference>
<protein>
    <submittedName>
        <fullName evidence="1">Uncharacterized protein</fullName>
    </submittedName>
</protein>
<dbReference type="AlphaFoldDB" id="A0A2A6C534"/>